<dbReference type="InterPro" id="IPR000425">
    <property type="entry name" value="MIP"/>
</dbReference>
<dbReference type="PRINTS" id="PR00783">
    <property type="entry name" value="MINTRINSICP"/>
</dbReference>
<evidence type="ECO:0000256" key="6">
    <source>
        <dbReference type="SAM" id="Phobius"/>
    </source>
</evidence>
<dbReference type="GO" id="GO:0016020">
    <property type="term" value="C:membrane"/>
    <property type="evidence" value="ECO:0007669"/>
    <property type="project" value="UniProtKB-SubCell"/>
</dbReference>
<feature type="transmembrane region" description="Helical" evidence="6">
    <location>
        <begin position="279"/>
        <end position="296"/>
    </location>
</feature>
<evidence type="ECO:0000256" key="3">
    <source>
        <dbReference type="ARBA" id="ARBA00022989"/>
    </source>
</evidence>
<feature type="transmembrane region" description="Helical" evidence="6">
    <location>
        <begin position="95"/>
        <end position="116"/>
    </location>
</feature>
<organism evidence="7">
    <name type="scientific">Rhizophora mucronata</name>
    <name type="common">Asiatic mangrove</name>
    <dbReference type="NCBI Taxonomy" id="61149"/>
    <lineage>
        <taxon>Eukaryota</taxon>
        <taxon>Viridiplantae</taxon>
        <taxon>Streptophyta</taxon>
        <taxon>Embryophyta</taxon>
        <taxon>Tracheophyta</taxon>
        <taxon>Spermatophyta</taxon>
        <taxon>Magnoliopsida</taxon>
        <taxon>eudicotyledons</taxon>
        <taxon>Gunneridae</taxon>
        <taxon>Pentapetalae</taxon>
        <taxon>rosids</taxon>
        <taxon>fabids</taxon>
        <taxon>Malpighiales</taxon>
        <taxon>Rhizophoraceae</taxon>
        <taxon>Rhizophora</taxon>
    </lineage>
</organism>
<accession>A0A2P2JAK4</accession>
<feature type="transmembrane region" description="Helical" evidence="6">
    <location>
        <begin position="223"/>
        <end position="243"/>
    </location>
</feature>
<keyword evidence="2 5" id="KW-0812">Transmembrane</keyword>
<feature type="transmembrane region" description="Helical" evidence="6">
    <location>
        <begin position="169"/>
        <end position="191"/>
    </location>
</feature>
<keyword evidence="5" id="KW-0813">Transport</keyword>
<dbReference type="Gene3D" id="1.20.1080.10">
    <property type="entry name" value="Glycerol uptake facilitator protein"/>
    <property type="match status" value="1"/>
</dbReference>
<keyword evidence="4 6" id="KW-0472">Membrane</keyword>
<dbReference type="SUPFAM" id="SSF81338">
    <property type="entry name" value="Aquaporin-like"/>
    <property type="match status" value="1"/>
</dbReference>
<evidence type="ECO:0000313" key="7">
    <source>
        <dbReference type="EMBL" id="MBW90514.1"/>
    </source>
</evidence>
<dbReference type="PANTHER" id="PTHR47002">
    <property type="entry name" value="AQUAPORIN-LIKE"/>
    <property type="match status" value="1"/>
</dbReference>
<proteinExistence type="inferred from homology"/>
<dbReference type="PANTHER" id="PTHR47002:SF4">
    <property type="entry name" value="AQUAPORIN AQPAN.G-LIKE"/>
    <property type="match status" value="1"/>
</dbReference>
<dbReference type="AlphaFoldDB" id="A0A2P2JAK4"/>
<name>A0A2P2JAK4_RHIMU</name>
<dbReference type="InterPro" id="IPR023271">
    <property type="entry name" value="Aquaporin-like"/>
</dbReference>
<sequence length="307" mass="32139">MASSEGRAAAGDEENVYGANKIRPYGSSPMAGQVAEEETQGSLGTLTKSLGFEGFFSLVVWRASVAEVLGTATLVFALDTIVISTLESQTKVPNLILSCLVAIIITILLIATFPISGGHLNPIITFSAFLTGLIPLSRTIIYILAQCVGGILGALALKAVVNSDIERTFSLGGCTLTVVVPGPHGPVVIGLGTSQALWLEIICGFVFLFASVWLAFDHRQAKALGRVIVSTVIGVVLGILVFVSTTVTTSKGYAGAGLNPARCLGAAIVRGGHLWTGHWVFWVGPAVSSVAFALYTKVIPRQHLHPV</sequence>
<feature type="transmembrane region" description="Helical" evidence="6">
    <location>
        <begin position="197"/>
        <end position="216"/>
    </location>
</feature>
<evidence type="ECO:0000256" key="5">
    <source>
        <dbReference type="RuleBase" id="RU000477"/>
    </source>
</evidence>
<dbReference type="GO" id="GO:0015267">
    <property type="term" value="F:channel activity"/>
    <property type="evidence" value="ECO:0007669"/>
    <property type="project" value="InterPro"/>
</dbReference>
<feature type="transmembrane region" description="Helical" evidence="6">
    <location>
        <begin position="136"/>
        <end position="157"/>
    </location>
</feature>
<reference evidence="7" key="1">
    <citation type="submission" date="2018-02" db="EMBL/GenBank/DDBJ databases">
        <title>Rhizophora mucronata_Transcriptome.</title>
        <authorList>
            <person name="Meera S.P."/>
            <person name="Sreeshan A."/>
            <person name="Augustine A."/>
        </authorList>
    </citation>
    <scope>NUCLEOTIDE SEQUENCE</scope>
    <source>
        <tissue evidence="7">Leaf</tissue>
    </source>
</reference>
<evidence type="ECO:0000256" key="1">
    <source>
        <dbReference type="ARBA" id="ARBA00004141"/>
    </source>
</evidence>
<protein>
    <submittedName>
        <fullName evidence="7">Aquaporin AQPAn.G-like</fullName>
    </submittedName>
</protein>
<evidence type="ECO:0000256" key="2">
    <source>
        <dbReference type="ARBA" id="ARBA00022692"/>
    </source>
</evidence>
<comment type="similarity">
    <text evidence="5">Belongs to the MIP/aquaporin (TC 1.A.8) family.</text>
</comment>
<keyword evidence="3 6" id="KW-1133">Transmembrane helix</keyword>
<comment type="subcellular location">
    <subcellularLocation>
        <location evidence="1">Membrane</location>
        <topology evidence="1">Multi-pass membrane protein</topology>
    </subcellularLocation>
</comment>
<dbReference type="EMBL" id="GGEC01010031">
    <property type="protein sequence ID" value="MBW90514.1"/>
    <property type="molecule type" value="Transcribed_RNA"/>
</dbReference>
<evidence type="ECO:0000256" key="4">
    <source>
        <dbReference type="ARBA" id="ARBA00023136"/>
    </source>
</evidence>
<dbReference type="Pfam" id="PF00230">
    <property type="entry name" value="MIP"/>
    <property type="match status" value="1"/>
</dbReference>